<keyword evidence="10" id="KW-1185">Reference proteome</keyword>
<sequence>MSTLVWAIWFSSLLAATKVVVDGETTLSEAQIRKVAEVPIGEPLARIDTVGIEARVASMERIQGVTVSRSLPHTIRIEVAERIPIAYARLGGQLRAIDRYGIAYRTLSKPPKRLLEISVNVVDPRKRQQTLSAVASVVESLNEKDPQLRRQVQSISASTKDSIILDLSKGRTVTWGSAGNAARKLTVLNSLLRISAKQYDISAPDQPTTRN</sequence>
<dbReference type="Pfam" id="PF08478">
    <property type="entry name" value="POTRA_1"/>
    <property type="match status" value="1"/>
</dbReference>
<evidence type="ECO:0000256" key="2">
    <source>
        <dbReference type="ARBA" id="ARBA00022475"/>
    </source>
</evidence>
<reference evidence="9 10" key="1">
    <citation type="submission" date="2023-07" db="EMBL/GenBank/DDBJ databases">
        <title>Sorghum-associated microbial communities from plants grown in Nebraska, USA.</title>
        <authorList>
            <person name="Schachtman D."/>
        </authorList>
    </citation>
    <scope>NUCLEOTIDE SEQUENCE [LARGE SCALE GENOMIC DNA]</scope>
    <source>
        <strain evidence="9 10">BE248</strain>
    </source>
</reference>
<dbReference type="InterPro" id="IPR050487">
    <property type="entry name" value="FtsQ_DivIB"/>
</dbReference>
<dbReference type="InterPro" id="IPR013685">
    <property type="entry name" value="POTRA_FtsQ_type"/>
</dbReference>
<dbReference type="GO" id="GO:0051301">
    <property type="term" value="P:cell division"/>
    <property type="evidence" value="ECO:0007669"/>
    <property type="project" value="UniProtKB-KW"/>
</dbReference>
<evidence type="ECO:0000256" key="5">
    <source>
        <dbReference type="ARBA" id="ARBA00022989"/>
    </source>
</evidence>
<gene>
    <name evidence="9" type="ORF">J2X11_001992</name>
</gene>
<evidence type="ECO:0000256" key="1">
    <source>
        <dbReference type="ARBA" id="ARBA00004370"/>
    </source>
</evidence>
<organism evidence="9 10">
    <name type="scientific">Aeromicrobium panaciterrae</name>
    <dbReference type="NCBI Taxonomy" id="363861"/>
    <lineage>
        <taxon>Bacteria</taxon>
        <taxon>Bacillati</taxon>
        <taxon>Actinomycetota</taxon>
        <taxon>Actinomycetes</taxon>
        <taxon>Propionibacteriales</taxon>
        <taxon>Nocardioidaceae</taxon>
        <taxon>Aeromicrobium</taxon>
    </lineage>
</organism>
<protein>
    <submittedName>
        <fullName evidence="9">Cell division protein FtsQ</fullName>
    </submittedName>
</protein>
<dbReference type="Proteomes" id="UP001257739">
    <property type="component" value="Unassembled WGS sequence"/>
</dbReference>
<dbReference type="Gene3D" id="3.10.20.310">
    <property type="entry name" value="membrane protein fhac"/>
    <property type="match status" value="1"/>
</dbReference>
<comment type="caution">
    <text evidence="9">The sequence shown here is derived from an EMBL/GenBank/DDBJ whole genome shotgun (WGS) entry which is preliminary data.</text>
</comment>
<keyword evidence="3 9" id="KW-0132">Cell division</keyword>
<accession>A0ABU1UPP7</accession>
<dbReference type="InterPro" id="IPR005548">
    <property type="entry name" value="Cell_div_FtsQ/DivIB_C"/>
</dbReference>
<evidence type="ECO:0000256" key="4">
    <source>
        <dbReference type="ARBA" id="ARBA00022692"/>
    </source>
</evidence>
<comment type="subcellular location">
    <subcellularLocation>
        <location evidence="1">Membrane</location>
    </subcellularLocation>
</comment>
<name>A0ABU1UPP7_9ACTN</name>
<keyword evidence="2" id="KW-1003">Cell membrane</keyword>
<keyword evidence="6" id="KW-0472">Membrane</keyword>
<evidence type="ECO:0000256" key="6">
    <source>
        <dbReference type="ARBA" id="ARBA00023136"/>
    </source>
</evidence>
<evidence type="ECO:0000259" key="8">
    <source>
        <dbReference type="PROSITE" id="PS51779"/>
    </source>
</evidence>
<dbReference type="PANTHER" id="PTHR37820">
    <property type="entry name" value="CELL DIVISION PROTEIN DIVIB"/>
    <property type="match status" value="1"/>
</dbReference>
<keyword evidence="5" id="KW-1133">Transmembrane helix</keyword>
<evidence type="ECO:0000313" key="9">
    <source>
        <dbReference type="EMBL" id="MDR7087153.1"/>
    </source>
</evidence>
<dbReference type="RefSeq" id="WP_309970275.1">
    <property type="nucleotide sequence ID" value="NZ_JAVDWH010000001.1"/>
</dbReference>
<feature type="domain" description="POTRA" evidence="8">
    <location>
        <begin position="14"/>
        <end position="82"/>
    </location>
</feature>
<dbReference type="PANTHER" id="PTHR37820:SF1">
    <property type="entry name" value="CELL DIVISION PROTEIN FTSQ"/>
    <property type="match status" value="1"/>
</dbReference>
<dbReference type="EMBL" id="JAVDWH010000001">
    <property type="protein sequence ID" value="MDR7087153.1"/>
    <property type="molecule type" value="Genomic_DNA"/>
</dbReference>
<evidence type="ECO:0000313" key="10">
    <source>
        <dbReference type="Proteomes" id="UP001257739"/>
    </source>
</evidence>
<dbReference type="PROSITE" id="PS51779">
    <property type="entry name" value="POTRA"/>
    <property type="match status" value="1"/>
</dbReference>
<keyword evidence="7" id="KW-0131">Cell cycle</keyword>
<dbReference type="InterPro" id="IPR034746">
    <property type="entry name" value="POTRA"/>
</dbReference>
<evidence type="ECO:0000256" key="7">
    <source>
        <dbReference type="ARBA" id="ARBA00023306"/>
    </source>
</evidence>
<keyword evidence="4" id="KW-0812">Transmembrane</keyword>
<proteinExistence type="predicted"/>
<evidence type="ECO:0000256" key="3">
    <source>
        <dbReference type="ARBA" id="ARBA00022618"/>
    </source>
</evidence>
<dbReference type="Pfam" id="PF03799">
    <property type="entry name" value="FtsQ_DivIB_C"/>
    <property type="match status" value="1"/>
</dbReference>